<dbReference type="InterPro" id="IPR026895">
    <property type="entry name" value="EMC1"/>
</dbReference>
<comment type="caution">
    <text evidence="12">The sequence shown here is derived from an EMBL/GenBank/DDBJ whole genome shotgun (WGS) entry which is preliminary data.</text>
</comment>
<keyword evidence="7 10" id="KW-1133">Transmembrane helix</keyword>
<dbReference type="GO" id="GO:0072546">
    <property type="term" value="C:EMC complex"/>
    <property type="evidence" value="ECO:0007669"/>
    <property type="project" value="InterPro"/>
</dbReference>
<keyword evidence="5" id="KW-0732">Signal</keyword>
<keyword evidence="9" id="KW-0325">Glycoprotein</keyword>
<keyword evidence="13" id="KW-1185">Reference proteome</keyword>
<evidence type="ECO:0000256" key="4">
    <source>
        <dbReference type="ARBA" id="ARBA00022692"/>
    </source>
</evidence>
<name>A0A8H7CPN1_9AGAR</name>
<dbReference type="AlphaFoldDB" id="A0A8H7CPN1"/>
<evidence type="ECO:0000313" key="12">
    <source>
        <dbReference type="EMBL" id="KAF7343647.1"/>
    </source>
</evidence>
<evidence type="ECO:0000256" key="5">
    <source>
        <dbReference type="ARBA" id="ARBA00022729"/>
    </source>
</evidence>
<dbReference type="Proteomes" id="UP000623467">
    <property type="component" value="Unassembled WGS sequence"/>
</dbReference>
<proteinExistence type="inferred from homology"/>
<evidence type="ECO:0000256" key="2">
    <source>
        <dbReference type="ARBA" id="ARBA00007904"/>
    </source>
</evidence>
<dbReference type="PANTHER" id="PTHR21573">
    <property type="entry name" value="ER MEMBRANE PROTEIN COMPLEX SUBUNIT 1"/>
    <property type="match status" value="1"/>
</dbReference>
<evidence type="ECO:0000256" key="1">
    <source>
        <dbReference type="ARBA" id="ARBA00004115"/>
    </source>
</evidence>
<protein>
    <recommendedName>
        <fullName evidence="3">ER membrane protein complex subunit 1</fullName>
    </recommendedName>
</protein>
<dbReference type="GO" id="GO:0034975">
    <property type="term" value="P:protein folding in endoplasmic reticulum"/>
    <property type="evidence" value="ECO:0007669"/>
    <property type="project" value="TreeGrafter"/>
</dbReference>
<evidence type="ECO:0000256" key="3">
    <source>
        <dbReference type="ARBA" id="ARBA00020824"/>
    </source>
</evidence>
<evidence type="ECO:0000256" key="9">
    <source>
        <dbReference type="ARBA" id="ARBA00023180"/>
    </source>
</evidence>
<dbReference type="OrthoDB" id="28092at2759"/>
<evidence type="ECO:0000256" key="7">
    <source>
        <dbReference type="ARBA" id="ARBA00022989"/>
    </source>
</evidence>
<keyword evidence="8 10" id="KW-0472">Membrane</keyword>
<keyword evidence="4 10" id="KW-0812">Transmembrane</keyword>
<dbReference type="Pfam" id="PF07774">
    <property type="entry name" value="EMC1_C"/>
    <property type="match status" value="1"/>
</dbReference>
<feature type="domain" description="ER membrane protein complex subunit 1 C-terminal" evidence="11">
    <location>
        <begin position="304"/>
        <end position="410"/>
    </location>
</feature>
<feature type="transmembrane region" description="Helical" evidence="10">
    <location>
        <begin position="381"/>
        <end position="401"/>
    </location>
</feature>
<accession>A0A8H7CPN1</accession>
<evidence type="ECO:0000256" key="10">
    <source>
        <dbReference type="SAM" id="Phobius"/>
    </source>
</evidence>
<evidence type="ECO:0000259" key="11">
    <source>
        <dbReference type="Pfam" id="PF07774"/>
    </source>
</evidence>
<comment type="subcellular location">
    <subcellularLocation>
        <location evidence="1">Endoplasmic reticulum membrane</location>
        <topology evidence="1">Single-pass type I membrane protein</topology>
    </subcellularLocation>
</comment>
<evidence type="ECO:0000256" key="8">
    <source>
        <dbReference type="ARBA" id="ARBA00023136"/>
    </source>
</evidence>
<evidence type="ECO:0000256" key="6">
    <source>
        <dbReference type="ARBA" id="ARBA00022824"/>
    </source>
</evidence>
<sequence>MLVEIGCRLGLPDEIVVSTHDHTASLARDAFGFKQVLVTATAYGTVLGLDTASGAVLWTRILDAAGGTVKPAKIFVVDGHVDRKKDIVLIVQRKAQNTLVDIVVFRIDPLTGAGRSCSPGALIEAFILPESDVVILVDEFFQINPYPEIEASTALLAHHAPNLYLPFMESSADGPRIQARPESVGQVHRAPDPHVEPIVSLGNRTTLYKYLNPRMFVVLTKGESSACGMYVVDGAKGSMLYGAGSTGCDVHATLVENCSDMSAFSVESMQVEALEQSYIFAHGITAIITTSTKFSITPKDIIGRKPTAEEQQEEQLIQYDILIPEDPRRTISHTYEIAQTRYIITSTALLESTSLVFAYGLDLFFTRVAPSNTLNKNFNKAQLVLTVSGLALGIVIAKPVVRRKRLRERWYN</sequence>
<keyword evidence="6" id="KW-0256">Endoplasmic reticulum</keyword>
<dbReference type="PANTHER" id="PTHR21573:SF0">
    <property type="entry name" value="ER MEMBRANE PROTEIN COMPLEX SUBUNIT 1"/>
    <property type="match status" value="1"/>
</dbReference>
<dbReference type="InterPro" id="IPR011678">
    <property type="entry name" value="EMC1_C"/>
</dbReference>
<dbReference type="EMBL" id="JACAZH010000023">
    <property type="protein sequence ID" value="KAF7343647.1"/>
    <property type="molecule type" value="Genomic_DNA"/>
</dbReference>
<gene>
    <name evidence="12" type="ORF">MSAN_01985600</name>
</gene>
<reference evidence="12" key="1">
    <citation type="submission" date="2020-05" db="EMBL/GenBank/DDBJ databases">
        <title>Mycena genomes resolve the evolution of fungal bioluminescence.</title>
        <authorList>
            <person name="Tsai I.J."/>
        </authorList>
    </citation>
    <scope>NUCLEOTIDE SEQUENCE</scope>
    <source>
        <strain evidence="12">160909Yilan</strain>
    </source>
</reference>
<evidence type="ECO:0000313" key="13">
    <source>
        <dbReference type="Proteomes" id="UP000623467"/>
    </source>
</evidence>
<comment type="similarity">
    <text evidence="2">Belongs to the EMC1 family.</text>
</comment>
<organism evidence="12 13">
    <name type="scientific">Mycena sanguinolenta</name>
    <dbReference type="NCBI Taxonomy" id="230812"/>
    <lineage>
        <taxon>Eukaryota</taxon>
        <taxon>Fungi</taxon>
        <taxon>Dikarya</taxon>
        <taxon>Basidiomycota</taxon>
        <taxon>Agaricomycotina</taxon>
        <taxon>Agaricomycetes</taxon>
        <taxon>Agaricomycetidae</taxon>
        <taxon>Agaricales</taxon>
        <taxon>Marasmiineae</taxon>
        <taxon>Mycenaceae</taxon>
        <taxon>Mycena</taxon>
    </lineage>
</organism>